<dbReference type="GO" id="GO:0019171">
    <property type="term" value="F:(3R)-hydroxyacyl-[acyl-carrier-protein] dehydratase activity"/>
    <property type="evidence" value="ECO:0007669"/>
    <property type="project" value="TreeGrafter"/>
</dbReference>
<dbReference type="GO" id="GO:0006633">
    <property type="term" value="P:fatty acid biosynthetic process"/>
    <property type="evidence" value="ECO:0007669"/>
    <property type="project" value="TreeGrafter"/>
</dbReference>
<evidence type="ECO:0000256" key="1">
    <source>
        <dbReference type="SAM" id="MobiDB-lite"/>
    </source>
</evidence>
<reference evidence="3" key="2">
    <citation type="journal article" date="2020" name="Microorganisms">
        <title>Osmotic Adaptation and Compatible Solute Biosynthesis of Phototrophic Bacteria as Revealed from Genome Analyses.</title>
        <authorList>
            <person name="Imhoff J.F."/>
            <person name="Rahn T."/>
            <person name="Kunzel S."/>
            <person name="Keller A."/>
            <person name="Neulinger S.C."/>
        </authorList>
    </citation>
    <scope>NUCLEOTIDE SEQUENCE</scope>
    <source>
        <strain evidence="3">DSM 11080</strain>
    </source>
</reference>
<dbReference type="Gene3D" id="3.10.129.10">
    <property type="entry name" value="Hotdog Thioesterase"/>
    <property type="match status" value="1"/>
</dbReference>
<dbReference type="InterPro" id="IPR029069">
    <property type="entry name" value="HotDog_dom_sf"/>
</dbReference>
<name>A0AAJ0XBL2_9GAMM</name>
<feature type="domain" description="MaoC-like" evidence="2">
    <location>
        <begin position="17"/>
        <end position="65"/>
    </location>
</feature>
<dbReference type="PANTHER" id="PTHR43437:SF3">
    <property type="entry name" value="HYDROXYACYL-THIOESTER DEHYDRATASE TYPE 2, MITOCHONDRIAL"/>
    <property type="match status" value="1"/>
</dbReference>
<evidence type="ECO:0000259" key="2">
    <source>
        <dbReference type="Pfam" id="PF01575"/>
    </source>
</evidence>
<protein>
    <recommendedName>
        <fullName evidence="2">MaoC-like domain-containing protein</fullName>
    </recommendedName>
</protein>
<evidence type="ECO:0000313" key="3">
    <source>
        <dbReference type="EMBL" id="MBK1706999.1"/>
    </source>
</evidence>
<dbReference type="AlphaFoldDB" id="A0AAJ0XBL2"/>
<keyword evidence="4" id="KW-1185">Reference proteome</keyword>
<proteinExistence type="predicted"/>
<dbReference type="PANTHER" id="PTHR43437">
    <property type="entry name" value="HYDROXYACYL-THIOESTER DEHYDRATASE TYPE 2, MITOCHONDRIAL-RELATED"/>
    <property type="match status" value="1"/>
</dbReference>
<accession>A0AAJ0XBL2</accession>
<sequence>MPDLLENRIYSEIQLGQSAELQRTLTRDDVALFSKVSGDLNPIHMDEEYARAQGAQGVVGHSLCCARQSLEGEEESERISESETPCCGPPGASPEPVRIGHPPEPSVAWCGSDPACEANTGGVQAV</sequence>
<dbReference type="EMBL" id="NRSJ01000059">
    <property type="protein sequence ID" value="MBK1706999.1"/>
    <property type="molecule type" value="Genomic_DNA"/>
</dbReference>
<organism evidence="3 4">
    <name type="scientific">Halochromatium glycolicum</name>
    <dbReference type="NCBI Taxonomy" id="85075"/>
    <lineage>
        <taxon>Bacteria</taxon>
        <taxon>Pseudomonadati</taxon>
        <taxon>Pseudomonadota</taxon>
        <taxon>Gammaproteobacteria</taxon>
        <taxon>Chromatiales</taxon>
        <taxon>Chromatiaceae</taxon>
        <taxon>Halochromatium</taxon>
    </lineage>
</organism>
<gene>
    <name evidence="3" type="ORF">CKO40_21300</name>
</gene>
<dbReference type="InterPro" id="IPR050965">
    <property type="entry name" value="UPF0336/Enoyl-CoA_hydratase"/>
</dbReference>
<reference evidence="3" key="1">
    <citation type="submission" date="2017-08" db="EMBL/GenBank/DDBJ databases">
        <authorList>
            <person name="Imhoff J.F."/>
            <person name="Rahn T."/>
            <person name="Kuenzel S."/>
            <person name="Neulinger S.C."/>
        </authorList>
    </citation>
    <scope>NUCLEOTIDE SEQUENCE</scope>
    <source>
        <strain evidence="3">DSM 11080</strain>
    </source>
</reference>
<dbReference type="Proteomes" id="UP001296776">
    <property type="component" value="Unassembled WGS sequence"/>
</dbReference>
<evidence type="ECO:0000313" key="4">
    <source>
        <dbReference type="Proteomes" id="UP001296776"/>
    </source>
</evidence>
<dbReference type="Pfam" id="PF01575">
    <property type="entry name" value="MaoC_dehydratas"/>
    <property type="match status" value="1"/>
</dbReference>
<dbReference type="InterPro" id="IPR002539">
    <property type="entry name" value="MaoC-like_dom"/>
</dbReference>
<dbReference type="SUPFAM" id="SSF54637">
    <property type="entry name" value="Thioesterase/thiol ester dehydrase-isomerase"/>
    <property type="match status" value="1"/>
</dbReference>
<comment type="caution">
    <text evidence="3">The sequence shown here is derived from an EMBL/GenBank/DDBJ whole genome shotgun (WGS) entry which is preliminary data.</text>
</comment>
<feature type="region of interest" description="Disordered" evidence="1">
    <location>
        <begin position="70"/>
        <end position="105"/>
    </location>
</feature>